<dbReference type="EMBL" id="KN823329">
    <property type="protein sequence ID" value="KIO17947.1"/>
    <property type="molecule type" value="Genomic_DNA"/>
</dbReference>
<dbReference type="Proteomes" id="UP000054248">
    <property type="component" value="Unassembled WGS sequence"/>
</dbReference>
<evidence type="ECO:0000313" key="3">
    <source>
        <dbReference type="EMBL" id="KIO17947.1"/>
    </source>
</evidence>
<evidence type="ECO:0000256" key="2">
    <source>
        <dbReference type="SAM" id="MobiDB-lite"/>
    </source>
</evidence>
<reference evidence="3 4" key="1">
    <citation type="submission" date="2014-04" db="EMBL/GenBank/DDBJ databases">
        <authorList>
            <consortium name="DOE Joint Genome Institute"/>
            <person name="Kuo A."/>
            <person name="Girlanda M."/>
            <person name="Perotto S."/>
            <person name="Kohler A."/>
            <person name="Nagy L.G."/>
            <person name="Floudas D."/>
            <person name="Copeland A."/>
            <person name="Barry K.W."/>
            <person name="Cichocki N."/>
            <person name="Veneault-Fourrey C."/>
            <person name="LaButti K."/>
            <person name="Lindquist E.A."/>
            <person name="Lipzen A."/>
            <person name="Lundell T."/>
            <person name="Morin E."/>
            <person name="Murat C."/>
            <person name="Sun H."/>
            <person name="Tunlid A."/>
            <person name="Henrissat B."/>
            <person name="Grigoriev I.V."/>
            <person name="Hibbett D.S."/>
            <person name="Martin F."/>
            <person name="Nordberg H.P."/>
            <person name="Cantor M.N."/>
            <person name="Hua S.X."/>
        </authorList>
    </citation>
    <scope>NUCLEOTIDE SEQUENCE [LARGE SCALE GENOMIC DNA]</scope>
    <source>
        <strain evidence="3 4">MUT 4182</strain>
    </source>
</reference>
<feature type="coiled-coil region" evidence="1">
    <location>
        <begin position="80"/>
        <end position="114"/>
    </location>
</feature>
<evidence type="ECO:0000256" key="1">
    <source>
        <dbReference type="SAM" id="Coils"/>
    </source>
</evidence>
<dbReference type="OrthoDB" id="3230350at2759"/>
<dbReference type="HOGENOM" id="CLU_1929140_0_0_1"/>
<name>A0A0C3L920_9AGAM</name>
<dbReference type="AlphaFoldDB" id="A0A0C3L920"/>
<accession>A0A0C3L920</accession>
<sequence>MKLRKQHKSAASLSGFKDLRPEDKVRVANCIGWSEEAQDTSDTRNSNHPKDPKASEPALGPLQQGRGSRKSTAEIDSTLLMKLELEDKEAEARLAEAELLLAETRVKVETARRAVSAQKLKMAQAGVTPTP</sequence>
<reference evidence="4" key="2">
    <citation type="submission" date="2015-01" db="EMBL/GenBank/DDBJ databases">
        <title>Evolutionary Origins and Diversification of the Mycorrhizal Mutualists.</title>
        <authorList>
            <consortium name="DOE Joint Genome Institute"/>
            <consortium name="Mycorrhizal Genomics Consortium"/>
            <person name="Kohler A."/>
            <person name="Kuo A."/>
            <person name="Nagy L.G."/>
            <person name="Floudas D."/>
            <person name="Copeland A."/>
            <person name="Barry K.W."/>
            <person name="Cichocki N."/>
            <person name="Veneault-Fourrey C."/>
            <person name="LaButti K."/>
            <person name="Lindquist E.A."/>
            <person name="Lipzen A."/>
            <person name="Lundell T."/>
            <person name="Morin E."/>
            <person name="Murat C."/>
            <person name="Riley R."/>
            <person name="Ohm R."/>
            <person name="Sun H."/>
            <person name="Tunlid A."/>
            <person name="Henrissat B."/>
            <person name="Grigoriev I.V."/>
            <person name="Hibbett D.S."/>
            <person name="Martin F."/>
        </authorList>
    </citation>
    <scope>NUCLEOTIDE SEQUENCE [LARGE SCALE GENOMIC DNA]</scope>
    <source>
        <strain evidence="4">MUT 4182</strain>
    </source>
</reference>
<gene>
    <name evidence="3" type="ORF">M407DRAFT_32384</name>
</gene>
<evidence type="ECO:0000313" key="4">
    <source>
        <dbReference type="Proteomes" id="UP000054248"/>
    </source>
</evidence>
<protein>
    <submittedName>
        <fullName evidence="3">Uncharacterized protein</fullName>
    </submittedName>
</protein>
<organism evidence="3 4">
    <name type="scientific">Tulasnella calospora MUT 4182</name>
    <dbReference type="NCBI Taxonomy" id="1051891"/>
    <lineage>
        <taxon>Eukaryota</taxon>
        <taxon>Fungi</taxon>
        <taxon>Dikarya</taxon>
        <taxon>Basidiomycota</taxon>
        <taxon>Agaricomycotina</taxon>
        <taxon>Agaricomycetes</taxon>
        <taxon>Cantharellales</taxon>
        <taxon>Tulasnellaceae</taxon>
        <taxon>Tulasnella</taxon>
    </lineage>
</organism>
<keyword evidence="4" id="KW-1185">Reference proteome</keyword>
<keyword evidence="1" id="KW-0175">Coiled coil</keyword>
<feature type="region of interest" description="Disordered" evidence="2">
    <location>
        <begin position="31"/>
        <end position="73"/>
    </location>
</feature>
<proteinExistence type="predicted"/>